<dbReference type="Proteomes" id="UP000748308">
    <property type="component" value="Unassembled WGS sequence"/>
</dbReference>
<feature type="chain" id="PRO_5037175006" description="DUF4198 domain-containing protein" evidence="1">
    <location>
        <begin position="24"/>
        <end position="425"/>
    </location>
</feature>
<accession>A0A937X7L0</accession>
<dbReference type="EMBL" id="VGIY01000068">
    <property type="protein sequence ID" value="MBM3317030.1"/>
    <property type="molecule type" value="Genomic_DNA"/>
</dbReference>
<evidence type="ECO:0000256" key="1">
    <source>
        <dbReference type="SAM" id="SignalP"/>
    </source>
</evidence>
<proteinExistence type="predicted"/>
<name>A0A937X7L0_UNCEI</name>
<reference evidence="2" key="1">
    <citation type="submission" date="2019-03" db="EMBL/GenBank/DDBJ databases">
        <title>Lake Tanganyika Metagenome-Assembled Genomes (MAGs).</title>
        <authorList>
            <person name="Tran P."/>
        </authorList>
    </citation>
    <scope>NUCLEOTIDE SEQUENCE</scope>
    <source>
        <strain evidence="2">M_DeepCast_400m_m2_100</strain>
    </source>
</reference>
<organism evidence="2 3">
    <name type="scientific">Eiseniibacteriota bacterium</name>
    <dbReference type="NCBI Taxonomy" id="2212470"/>
    <lineage>
        <taxon>Bacteria</taxon>
        <taxon>Candidatus Eiseniibacteriota</taxon>
    </lineage>
</organism>
<keyword evidence="1" id="KW-0732">Signal</keyword>
<protein>
    <recommendedName>
        <fullName evidence="4">DUF4198 domain-containing protein</fullName>
    </recommendedName>
</protein>
<feature type="signal peptide" evidence="1">
    <location>
        <begin position="1"/>
        <end position="23"/>
    </location>
</feature>
<evidence type="ECO:0008006" key="4">
    <source>
        <dbReference type="Google" id="ProtNLM"/>
    </source>
</evidence>
<comment type="caution">
    <text evidence="2">The sequence shown here is derived from an EMBL/GenBank/DDBJ whole genome shotgun (WGS) entry which is preliminary data.</text>
</comment>
<sequence length="425" mass="44740">MKGGRTLLLIGLGCLASAGPAAAYTHWNDIRASALLPGDVVTLRTESAHGPGVSNTLLFRHEGIVEAPLSPVDDGPSTLEATVPGPVGERRPYGFRLLANGTLDLLAVQLAENASPAPADLTRLAEDPVGDESFGRPHLDLVECRVGRDGQRLYAALRNAGGGFPVSQGLTFFSYLLGIKEPGAGDPDTLFALIQTVTASGIIEPGLYQINGEGLSDLVKIGEITATEFPGDNCLLLSCQLADLTANPVFQSWFDPADPRIDVAGFSQKITLFGGAQEADRTPGGIWHLREVALDPGPNHAPVLADLTLPEPGPGGFVTVVYGDADANCPVISELVFDDAEVYPLRPQSLDYGAPVVYRSDSDLPPLISGGWTRVVARFSDDLVHVVELAATIAGVTGSGEGWAVHAAPNPFRDRVELAFSLARE</sequence>
<gene>
    <name evidence="2" type="ORF">FJY75_04175</name>
</gene>
<feature type="non-terminal residue" evidence="2">
    <location>
        <position position="425"/>
    </location>
</feature>
<dbReference type="AlphaFoldDB" id="A0A937X7L0"/>
<evidence type="ECO:0000313" key="3">
    <source>
        <dbReference type="Proteomes" id="UP000748308"/>
    </source>
</evidence>
<evidence type="ECO:0000313" key="2">
    <source>
        <dbReference type="EMBL" id="MBM3317030.1"/>
    </source>
</evidence>